<dbReference type="Proteomes" id="UP000684084">
    <property type="component" value="Unassembled WGS sequence"/>
</dbReference>
<reference evidence="1" key="1">
    <citation type="submission" date="2020-05" db="EMBL/GenBank/DDBJ databases">
        <authorList>
            <person name="Rincon C."/>
            <person name="Sanders R I."/>
            <person name="Robbins C."/>
            <person name="Chaturvedi A."/>
        </authorList>
    </citation>
    <scope>NUCLEOTIDE SEQUENCE</scope>
    <source>
        <strain evidence="1">CHB12</strain>
    </source>
</reference>
<comment type="caution">
    <text evidence="1">The sequence shown here is derived from an EMBL/GenBank/DDBJ whole genome shotgun (WGS) entry which is preliminary data.</text>
</comment>
<evidence type="ECO:0000313" key="1">
    <source>
        <dbReference type="EMBL" id="CAB5303255.1"/>
    </source>
</evidence>
<proteinExistence type="predicted"/>
<dbReference type="AlphaFoldDB" id="A0A915YP88"/>
<name>A0A915YP88_9GLOM</name>
<accession>A0A915YP88</accession>
<dbReference type="EMBL" id="CAGKOT010000001">
    <property type="protein sequence ID" value="CAB5303255.1"/>
    <property type="molecule type" value="Genomic_DNA"/>
</dbReference>
<organism evidence="1 2">
    <name type="scientific">Rhizophagus irregularis</name>
    <dbReference type="NCBI Taxonomy" id="588596"/>
    <lineage>
        <taxon>Eukaryota</taxon>
        <taxon>Fungi</taxon>
        <taxon>Fungi incertae sedis</taxon>
        <taxon>Mucoromycota</taxon>
        <taxon>Glomeromycotina</taxon>
        <taxon>Glomeromycetes</taxon>
        <taxon>Glomerales</taxon>
        <taxon>Glomeraceae</taxon>
        <taxon>Rhizophagus</taxon>
    </lineage>
</organism>
<sequence>MEYVIIGDIKELATTGIAGVRGISWNNSTASAPPDSKGIPSLKIIWDEVFFFNANWSLRGLFSSIKFDRAEYKASISQLAISCVATIPFSIHSIVYFFELRSSFAHSNSSLRDSISDELIWAGSSTTPPVASKS</sequence>
<gene>
    <name evidence="1" type="ORF">CHRIB12_LOCUS1023</name>
</gene>
<dbReference type="OrthoDB" id="2447033at2759"/>
<protein>
    <submittedName>
        <fullName evidence="1">Uncharacterized protein</fullName>
    </submittedName>
</protein>
<evidence type="ECO:0000313" key="2">
    <source>
        <dbReference type="Proteomes" id="UP000684084"/>
    </source>
</evidence>